<accession>A0AA36GZW0</accession>
<comment type="caution">
    <text evidence="2">The sequence shown here is derived from an EMBL/GenBank/DDBJ whole genome shotgun (WGS) entry which is preliminary data.</text>
</comment>
<feature type="domain" description="Apple" evidence="1">
    <location>
        <begin position="40"/>
        <end position="88"/>
    </location>
</feature>
<dbReference type="EMBL" id="CATQJL010000305">
    <property type="protein sequence ID" value="CAJ0601337.1"/>
    <property type="molecule type" value="Genomic_DNA"/>
</dbReference>
<sequence>MVSPITEVSILLLLAKSTSNTGVFRFDPEAKHGNSIYFLYLEKQSQCLRACYDESECKVVEYNETDGFCRLYREGKVGPIKGYELKRDETDSSCMTETSTSDVAFQRIPPRQEDDRDFTCKDLAAPDKTVIVPFERERYRFFFSNTSRTSSKWTTVGPRLSLSKKAEETCTPVPVFHKANHRRLFFGEIYNTTGYYFFNGYAFADSCVVKGECLGVWEIQEYEDEDGKFYYDKPGRDDLKRSDLDQIFYIAKIAKSPR</sequence>
<evidence type="ECO:0000259" key="1">
    <source>
        <dbReference type="Pfam" id="PF00024"/>
    </source>
</evidence>
<dbReference type="AlphaFoldDB" id="A0AA36GZW0"/>
<evidence type="ECO:0000313" key="3">
    <source>
        <dbReference type="Proteomes" id="UP001176961"/>
    </source>
</evidence>
<reference evidence="2" key="1">
    <citation type="submission" date="2023-07" db="EMBL/GenBank/DDBJ databases">
        <authorList>
            <consortium name="CYATHOMIX"/>
        </authorList>
    </citation>
    <scope>NUCLEOTIDE SEQUENCE</scope>
    <source>
        <strain evidence="2">N/A</strain>
    </source>
</reference>
<proteinExistence type="predicted"/>
<dbReference type="Pfam" id="PF00024">
    <property type="entry name" value="PAN_1"/>
    <property type="match status" value="1"/>
</dbReference>
<organism evidence="2 3">
    <name type="scientific">Cylicocyclus nassatus</name>
    <name type="common">Nematode worm</name>
    <dbReference type="NCBI Taxonomy" id="53992"/>
    <lineage>
        <taxon>Eukaryota</taxon>
        <taxon>Metazoa</taxon>
        <taxon>Ecdysozoa</taxon>
        <taxon>Nematoda</taxon>
        <taxon>Chromadorea</taxon>
        <taxon>Rhabditida</taxon>
        <taxon>Rhabditina</taxon>
        <taxon>Rhabditomorpha</taxon>
        <taxon>Strongyloidea</taxon>
        <taxon>Strongylidae</taxon>
        <taxon>Cylicocyclus</taxon>
    </lineage>
</organism>
<protein>
    <recommendedName>
        <fullName evidence="1">Apple domain-containing protein</fullName>
    </recommendedName>
</protein>
<keyword evidence="3" id="KW-1185">Reference proteome</keyword>
<evidence type="ECO:0000313" key="2">
    <source>
        <dbReference type="EMBL" id="CAJ0601337.1"/>
    </source>
</evidence>
<gene>
    <name evidence="2" type="ORF">CYNAS_LOCUS13320</name>
</gene>
<name>A0AA36GZW0_CYLNA</name>
<dbReference type="Proteomes" id="UP001176961">
    <property type="component" value="Unassembled WGS sequence"/>
</dbReference>
<dbReference type="InterPro" id="IPR003609">
    <property type="entry name" value="Pan_app"/>
</dbReference>